<dbReference type="PROSITE" id="PS51191">
    <property type="entry name" value="FEMABX"/>
    <property type="match status" value="1"/>
</dbReference>
<organism evidence="7 8">
    <name type="scientific">Candidatus Doudnabacteria bacterium RIFCSPHIGHO2_01_FULL_45_18</name>
    <dbReference type="NCBI Taxonomy" id="1817823"/>
    <lineage>
        <taxon>Bacteria</taxon>
        <taxon>Candidatus Doudnaibacteriota</taxon>
    </lineage>
</organism>
<dbReference type="PANTHER" id="PTHR36174">
    <property type="entry name" value="LIPID II:GLYCINE GLYCYLTRANSFERASE"/>
    <property type="match status" value="1"/>
</dbReference>
<evidence type="ECO:0000256" key="1">
    <source>
        <dbReference type="ARBA" id="ARBA00009943"/>
    </source>
</evidence>
<evidence type="ECO:0000256" key="6">
    <source>
        <dbReference type="ARBA" id="ARBA00023316"/>
    </source>
</evidence>
<dbReference type="GO" id="GO:0008360">
    <property type="term" value="P:regulation of cell shape"/>
    <property type="evidence" value="ECO:0007669"/>
    <property type="project" value="UniProtKB-KW"/>
</dbReference>
<evidence type="ECO:0000256" key="2">
    <source>
        <dbReference type="ARBA" id="ARBA00022679"/>
    </source>
</evidence>
<evidence type="ECO:0000313" key="7">
    <source>
        <dbReference type="EMBL" id="OGE80009.1"/>
    </source>
</evidence>
<dbReference type="PANTHER" id="PTHR36174:SF1">
    <property type="entry name" value="LIPID II:GLYCINE GLYCYLTRANSFERASE"/>
    <property type="match status" value="1"/>
</dbReference>
<gene>
    <name evidence="7" type="ORF">A2660_02860</name>
</gene>
<keyword evidence="5" id="KW-0012">Acyltransferase</keyword>
<dbReference type="Proteomes" id="UP000176233">
    <property type="component" value="Unassembled WGS sequence"/>
</dbReference>
<keyword evidence="4" id="KW-0573">Peptidoglycan synthesis</keyword>
<name>A0A1F5NQN7_9BACT</name>
<evidence type="ECO:0008006" key="9">
    <source>
        <dbReference type="Google" id="ProtNLM"/>
    </source>
</evidence>
<keyword evidence="2" id="KW-0808">Transferase</keyword>
<accession>A0A1F5NQN7</accession>
<reference evidence="7 8" key="1">
    <citation type="journal article" date="2016" name="Nat. Commun.">
        <title>Thousands of microbial genomes shed light on interconnected biogeochemical processes in an aquifer system.</title>
        <authorList>
            <person name="Anantharaman K."/>
            <person name="Brown C.T."/>
            <person name="Hug L.A."/>
            <person name="Sharon I."/>
            <person name="Castelle C.J."/>
            <person name="Probst A.J."/>
            <person name="Thomas B.C."/>
            <person name="Singh A."/>
            <person name="Wilkins M.J."/>
            <person name="Karaoz U."/>
            <person name="Brodie E.L."/>
            <person name="Williams K.H."/>
            <person name="Hubbard S.S."/>
            <person name="Banfield J.F."/>
        </authorList>
    </citation>
    <scope>NUCLEOTIDE SEQUENCE [LARGE SCALE GENOMIC DNA]</scope>
</reference>
<dbReference type="InterPro" id="IPR003447">
    <property type="entry name" value="FEMABX"/>
</dbReference>
<keyword evidence="6" id="KW-0961">Cell wall biogenesis/degradation</keyword>
<keyword evidence="3" id="KW-0133">Cell shape</keyword>
<evidence type="ECO:0000313" key="8">
    <source>
        <dbReference type="Proteomes" id="UP000176233"/>
    </source>
</evidence>
<comment type="caution">
    <text evidence="7">The sequence shown here is derived from an EMBL/GenBank/DDBJ whole genome shotgun (WGS) entry which is preliminary data.</text>
</comment>
<dbReference type="InterPro" id="IPR016181">
    <property type="entry name" value="Acyl_CoA_acyltransferase"/>
</dbReference>
<dbReference type="Gene3D" id="3.40.630.30">
    <property type="match status" value="1"/>
</dbReference>
<dbReference type="AlphaFoldDB" id="A0A1F5NQN7"/>
<proteinExistence type="inferred from homology"/>
<sequence length="311" mass="35194">MISNLSPEAWDKKVIDLGGSILQAWAWGEFQQALGQKIYRFSGSDYLCLAFEIALPAGKKYLYCPRGPVGKVEAALADLRKFESDHSIIFSRIEPIQAVSLPKAVKDMQPLHNWVLDLEKTEEELLIGMKPKTRYNINLAQRKGVVVREGTKADLIMAWKLFLETAGRNGYKLHAQNYYLQMWEHLSPKFLKILIAEYKGEPLAAIFVSRFGETATFLHGGSSSKMKEAQASYLLHWEAIRLAKNSGLKFYDFGGIAGSSDQTQAWAGITRFKKGFGGLEVMFPGAFDLIFSPIWYNVYKQVRLVRNLIKK</sequence>
<dbReference type="GO" id="GO:0016755">
    <property type="term" value="F:aminoacyltransferase activity"/>
    <property type="evidence" value="ECO:0007669"/>
    <property type="project" value="InterPro"/>
</dbReference>
<dbReference type="GO" id="GO:0071555">
    <property type="term" value="P:cell wall organization"/>
    <property type="evidence" value="ECO:0007669"/>
    <property type="project" value="UniProtKB-KW"/>
</dbReference>
<comment type="similarity">
    <text evidence="1">Belongs to the FemABX family.</text>
</comment>
<evidence type="ECO:0000256" key="5">
    <source>
        <dbReference type="ARBA" id="ARBA00023315"/>
    </source>
</evidence>
<protein>
    <recommendedName>
        <fullName evidence="9">BioF2-like acetyltransferase domain-containing protein</fullName>
    </recommendedName>
</protein>
<dbReference type="EMBL" id="MFEJ01000023">
    <property type="protein sequence ID" value="OGE80009.1"/>
    <property type="molecule type" value="Genomic_DNA"/>
</dbReference>
<evidence type="ECO:0000256" key="4">
    <source>
        <dbReference type="ARBA" id="ARBA00022984"/>
    </source>
</evidence>
<dbReference type="InterPro" id="IPR050644">
    <property type="entry name" value="PG_Glycine_Bridge_Synth"/>
</dbReference>
<evidence type="ECO:0000256" key="3">
    <source>
        <dbReference type="ARBA" id="ARBA00022960"/>
    </source>
</evidence>
<dbReference type="GO" id="GO:0009252">
    <property type="term" value="P:peptidoglycan biosynthetic process"/>
    <property type="evidence" value="ECO:0007669"/>
    <property type="project" value="UniProtKB-KW"/>
</dbReference>
<dbReference type="SUPFAM" id="SSF55729">
    <property type="entry name" value="Acyl-CoA N-acyltransferases (Nat)"/>
    <property type="match status" value="2"/>
</dbReference>
<dbReference type="Pfam" id="PF02388">
    <property type="entry name" value="FemAB"/>
    <property type="match status" value="1"/>
</dbReference>